<evidence type="ECO:0000313" key="2">
    <source>
        <dbReference type="Proteomes" id="UP001165962"/>
    </source>
</evidence>
<name>A0ABX0J9B8_9BACL</name>
<protein>
    <submittedName>
        <fullName evidence="1">Uncharacterized protein</fullName>
    </submittedName>
</protein>
<reference evidence="1" key="1">
    <citation type="submission" date="2020-03" db="EMBL/GenBank/DDBJ databases">
        <title>Draft sequencing of Paenibacilllus sp. S3N08.</title>
        <authorList>
            <person name="Kim D.-U."/>
        </authorList>
    </citation>
    <scope>NUCLEOTIDE SEQUENCE</scope>
    <source>
        <strain evidence="1">S3N08</strain>
    </source>
</reference>
<evidence type="ECO:0000313" key="1">
    <source>
        <dbReference type="EMBL" id="NHN33005.1"/>
    </source>
</evidence>
<gene>
    <name evidence="1" type="ORF">G9U52_24625</name>
</gene>
<sequence length="51" mass="5877">MMLTYILLALAAIFVLNRWIQFHKSKQNELSLDTLDAEFKVQLNSGDNHGQ</sequence>
<keyword evidence="2" id="KW-1185">Reference proteome</keyword>
<dbReference type="EMBL" id="JAAOIW010000010">
    <property type="protein sequence ID" value="NHN33005.1"/>
    <property type="molecule type" value="Genomic_DNA"/>
</dbReference>
<organism evidence="1 2">
    <name type="scientific">Paenibacillus agricola</name>
    <dbReference type="NCBI Taxonomy" id="2716264"/>
    <lineage>
        <taxon>Bacteria</taxon>
        <taxon>Bacillati</taxon>
        <taxon>Bacillota</taxon>
        <taxon>Bacilli</taxon>
        <taxon>Bacillales</taxon>
        <taxon>Paenibacillaceae</taxon>
        <taxon>Paenibacillus</taxon>
    </lineage>
</organism>
<proteinExistence type="predicted"/>
<dbReference type="Proteomes" id="UP001165962">
    <property type="component" value="Unassembled WGS sequence"/>
</dbReference>
<comment type="caution">
    <text evidence="1">The sequence shown here is derived from an EMBL/GenBank/DDBJ whole genome shotgun (WGS) entry which is preliminary data.</text>
</comment>
<accession>A0ABX0J9B8</accession>
<dbReference type="RefSeq" id="WP_166153305.1">
    <property type="nucleotide sequence ID" value="NZ_JAAOIW010000010.1"/>
</dbReference>